<name>A0A518IXN3_9BACT</name>
<accession>A0A518IXN3</accession>
<gene>
    <name evidence="1" type="ORF">Mal33_38650</name>
</gene>
<keyword evidence="2" id="KW-1185">Reference proteome</keyword>
<evidence type="ECO:0000313" key="1">
    <source>
        <dbReference type="EMBL" id="QDV57850.1"/>
    </source>
</evidence>
<protein>
    <submittedName>
        <fullName evidence="1">Uncharacterized protein</fullName>
    </submittedName>
</protein>
<dbReference type="Proteomes" id="UP000316770">
    <property type="component" value="Chromosome"/>
</dbReference>
<dbReference type="EMBL" id="CP036318">
    <property type="protein sequence ID" value="QDV57850.1"/>
    <property type="molecule type" value="Genomic_DNA"/>
</dbReference>
<dbReference type="RefSeq" id="WP_145287608.1">
    <property type="nucleotide sequence ID" value="NZ_CP036318.1"/>
</dbReference>
<sequence length="111" mass="12535">MSTATFDRETLAHWYAAEHLQTDPGIAKVIYLPQGAGPREIRFLEINTSIDEGPSNRPLLPIDFGVDTGQQSAHKLYVVDLTPQQWDQVLQRKLALPEGWSLDSKEEFPCE</sequence>
<reference evidence="1 2" key="1">
    <citation type="submission" date="2019-02" db="EMBL/GenBank/DDBJ databases">
        <title>Deep-cultivation of Planctomycetes and their phenomic and genomic characterization uncovers novel biology.</title>
        <authorList>
            <person name="Wiegand S."/>
            <person name="Jogler M."/>
            <person name="Boedeker C."/>
            <person name="Pinto D."/>
            <person name="Vollmers J."/>
            <person name="Rivas-Marin E."/>
            <person name="Kohn T."/>
            <person name="Peeters S.H."/>
            <person name="Heuer A."/>
            <person name="Rast P."/>
            <person name="Oberbeckmann S."/>
            <person name="Bunk B."/>
            <person name="Jeske O."/>
            <person name="Meyerdierks A."/>
            <person name="Storesund J.E."/>
            <person name="Kallscheuer N."/>
            <person name="Luecker S."/>
            <person name="Lage O.M."/>
            <person name="Pohl T."/>
            <person name="Merkel B.J."/>
            <person name="Hornburger P."/>
            <person name="Mueller R.-W."/>
            <person name="Bruemmer F."/>
            <person name="Labrenz M."/>
            <person name="Spormann A.M."/>
            <person name="Op den Camp H."/>
            <person name="Overmann J."/>
            <person name="Amann R."/>
            <person name="Jetten M.S.M."/>
            <person name="Mascher T."/>
            <person name="Medema M.H."/>
            <person name="Devos D.P."/>
            <person name="Kaster A.-K."/>
            <person name="Ovreas L."/>
            <person name="Rohde M."/>
            <person name="Galperin M.Y."/>
            <person name="Jogler C."/>
        </authorList>
    </citation>
    <scope>NUCLEOTIDE SEQUENCE [LARGE SCALE GENOMIC DNA]</scope>
    <source>
        <strain evidence="1 2">Mal33</strain>
    </source>
</reference>
<proteinExistence type="predicted"/>
<organism evidence="1 2">
    <name type="scientific">Rosistilla oblonga</name>
    <dbReference type="NCBI Taxonomy" id="2527990"/>
    <lineage>
        <taxon>Bacteria</taxon>
        <taxon>Pseudomonadati</taxon>
        <taxon>Planctomycetota</taxon>
        <taxon>Planctomycetia</taxon>
        <taxon>Pirellulales</taxon>
        <taxon>Pirellulaceae</taxon>
        <taxon>Rosistilla</taxon>
    </lineage>
</organism>
<evidence type="ECO:0000313" key="2">
    <source>
        <dbReference type="Proteomes" id="UP000316770"/>
    </source>
</evidence>
<dbReference type="AlphaFoldDB" id="A0A518IXN3"/>